<dbReference type="SMART" id="SM00100">
    <property type="entry name" value="cNMP"/>
    <property type="match status" value="1"/>
</dbReference>
<dbReference type="InterPro" id="IPR018490">
    <property type="entry name" value="cNMP-bd_dom_sf"/>
</dbReference>
<dbReference type="Proteomes" id="UP000295499">
    <property type="component" value="Unassembled WGS sequence"/>
</dbReference>
<dbReference type="InterPro" id="IPR000595">
    <property type="entry name" value="cNMP-bd_dom"/>
</dbReference>
<proteinExistence type="predicted"/>
<dbReference type="RefSeq" id="WP_133557762.1">
    <property type="nucleotide sequence ID" value="NZ_SNWM01000004.1"/>
</dbReference>
<sequence>MEKEQLINFIKNNIPNITVTQTGLDAIANHFEEIEFSKNEYLLKQGKVSDYYYLAEGFVRAFTHDPNGNEITTFFYPPGRVAFEASSFFLHQPSTEYLQAITACKIYVTNFDKLNLLFHSVPEFREFARAMLVKEFVAYKQRTLSMINKSAEERYANMVANSNEIFQYAQLKHIASYLGITDTSLSRIRKEFVKK</sequence>
<dbReference type="CDD" id="cd00038">
    <property type="entry name" value="CAP_ED"/>
    <property type="match status" value="1"/>
</dbReference>
<dbReference type="SUPFAM" id="SSF51206">
    <property type="entry name" value="cAMP-binding domain-like"/>
    <property type="match status" value="1"/>
</dbReference>
<comment type="caution">
    <text evidence="2">The sequence shown here is derived from an EMBL/GenBank/DDBJ whole genome shotgun (WGS) entry which is preliminary data.</text>
</comment>
<protein>
    <submittedName>
        <fullName evidence="2">CRP-like cAMP-binding protein</fullName>
    </submittedName>
</protein>
<evidence type="ECO:0000313" key="3">
    <source>
        <dbReference type="Proteomes" id="UP000295499"/>
    </source>
</evidence>
<gene>
    <name evidence="2" type="ORF">CLV32_3532</name>
</gene>
<evidence type="ECO:0000313" key="2">
    <source>
        <dbReference type="EMBL" id="TDO20897.1"/>
    </source>
</evidence>
<dbReference type="OrthoDB" id="1044733at2"/>
<evidence type="ECO:0000259" key="1">
    <source>
        <dbReference type="PROSITE" id="PS50042"/>
    </source>
</evidence>
<keyword evidence="3" id="KW-1185">Reference proteome</keyword>
<dbReference type="EMBL" id="SNWM01000004">
    <property type="protein sequence ID" value="TDO20897.1"/>
    <property type="molecule type" value="Genomic_DNA"/>
</dbReference>
<organism evidence="2 3">
    <name type="scientific">Pedobacter duraquae</name>
    <dbReference type="NCBI Taxonomy" id="425511"/>
    <lineage>
        <taxon>Bacteria</taxon>
        <taxon>Pseudomonadati</taxon>
        <taxon>Bacteroidota</taxon>
        <taxon>Sphingobacteriia</taxon>
        <taxon>Sphingobacteriales</taxon>
        <taxon>Sphingobacteriaceae</taxon>
        <taxon>Pedobacter</taxon>
    </lineage>
</organism>
<dbReference type="AlphaFoldDB" id="A0A4R6IGS0"/>
<dbReference type="PROSITE" id="PS50042">
    <property type="entry name" value="CNMP_BINDING_3"/>
    <property type="match status" value="1"/>
</dbReference>
<dbReference type="Pfam" id="PF00027">
    <property type="entry name" value="cNMP_binding"/>
    <property type="match status" value="1"/>
</dbReference>
<feature type="domain" description="Cyclic nucleotide-binding" evidence="1">
    <location>
        <begin position="27"/>
        <end position="135"/>
    </location>
</feature>
<name>A0A4R6IGS0_9SPHI</name>
<dbReference type="Gene3D" id="2.60.120.10">
    <property type="entry name" value="Jelly Rolls"/>
    <property type="match status" value="1"/>
</dbReference>
<dbReference type="InterPro" id="IPR014710">
    <property type="entry name" value="RmlC-like_jellyroll"/>
</dbReference>
<accession>A0A4R6IGS0</accession>
<reference evidence="2 3" key="1">
    <citation type="submission" date="2019-03" db="EMBL/GenBank/DDBJ databases">
        <title>Genomic Encyclopedia of Archaeal and Bacterial Type Strains, Phase II (KMG-II): from individual species to whole genera.</title>
        <authorList>
            <person name="Goeker M."/>
        </authorList>
    </citation>
    <scope>NUCLEOTIDE SEQUENCE [LARGE SCALE GENOMIC DNA]</scope>
    <source>
        <strain evidence="2 3">DSM 19034</strain>
    </source>
</reference>